<comment type="caution">
    <text evidence="3">The sequence shown here is derived from an EMBL/GenBank/DDBJ whole genome shotgun (WGS) entry which is preliminary data.</text>
</comment>
<feature type="region of interest" description="Disordered" evidence="1">
    <location>
        <begin position="1"/>
        <end position="22"/>
    </location>
</feature>
<organism evidence="3 4">
    <name type="scientific">Roseovarius tolerans</name>
    <dbReference type="NCBI Taxonomy" id="74031"/>
    <lineage>
        <taxon>Bacteria</taxon>
        <taxon>Pseudomonadati</taxon>
        <taxon>Pseudomonadota</taxon>
        <taxon>Alphaproteobacteria</taxon>
        <taxon>Rhodobacterales</taxon>
        <taxon>Roseobacteraceae</taxon>
        <taxon>Roseovarius</taxon>
    </lineage>
</organism>
<dbReference type="PATRIC" id="fig|74031.6.peg.2008"/>
<feature type="domain" description="Flagellar motor switch protein FliN-like C-terminal" evidence="2">
    <location>
        <begin position="223"/>
        <end position="288"/>
    </location>
</feature>
<gene>
    <name evidence="3" type="ORF">ROTO_19710</name>
</gene>
<proteinExistence type="predicted"/>
<sequence>MTAQDTASVIHRKARAARDGSDARAMSPAKALRLAVARAADTLLDLALTVATVEQRRVSLAQVAETVADEGLILLLDGAGGARGALALDAQMMAALIEVQTTGKVRSGATPARRATRTDAAMVAPLVDAVLDGVDSEMLAEVEGYVPRGFRFGDRVEDRRALGLVLDAPDFDVFRVTADLGPGVRTGRLDLLVPARRPLAAKTGTRTDVGGPARALMSDVALGAPVVLDAVMARITLPLREACALSRGQVLALTPESLGAIQVTGAGAHLVAEARLGQLNGWRALRLVSSAAAPLPDTKAEPEQSTAKPAPGTALTLHAKQDA</sequence>
<name>A0A0L6CUN1_9RHOB</name>
<evidence type="ECO:0000313" key="3">
    <source>
        <dbReference type="EMBL" id="KNX41474.1"/>
    </source>
</evidence>
<feature type="region of interest" description="Disordered" evidence="1">
    <location>
        <begin position="294"/>
        <end position="323"/>
    </location>
</feature>
<dbReference type="EMBL" id="LGVV01000023">
    <property type="protein sequence ID" value="KNX41474.1"/>
    <property type="molecule type" value="Genomic_DNA"/>
</dbReference>
<dbReference type="Pfam" id="PF01052">
    <property type="entry name" value="FliMN_C"/>
    <property type="match status" value="1"/>
</dbReference>
<dbReference type="AlphaFoldDB" id="A0A0L6CUN1"/>
<dbReference type="OrthoDB" id="7824563at2"/>
<dbReference type="Gene3D" id="2.30.330.10">
    <property type="entry name" value="SpoA-like"/>
    <property type="match status" value="1"/>
</dbReference>
<reference evidence="4" key="1">
    <citation type="submission" date="2015-07" db="EMBL/GenBank/DDBJ databases">
        <title>Draft Genome Sequence of Roseovarius tolerans EL-164, a producer of N-Acylated Alanine Methyl Esters (NAMEs).</title>
        <authorList>
            <person name="Voget S."/>
            <person name="Bruns H."/>
            <person name="Wagner-Doebler I."/>
            <person name="Schulz S."/>
            <person name="Daniel R."/>
        </authorList>
    </citation>
    <scope>NUCLEOTIDE SEQUENCE [LARGE SCALE GENOMIC DNA]</scope>
    <source>
        <strain evidence="4">EL-164</strain>
    </source>
</reference>
<evidence type="ECO:0000259" key="2">
    <source>
        <dbReference type="Pfam" id="PF01052"/>
    </source>
</evidence>
<evidence type="ECO:0000256" key="1">
    <source>
        <dbReference type="SAM" id="MobiDB-lite"/>
    </source>
</evidence>
<evidence type="ECO:0000313" key="4">
    <source>
        <dbReference type="Proteomes" id="UP000037046"/>
    </source>
</evidence>
<protein>
    <submittedName>
        <fullName evidence="3">Surface presentation of antigens (SPOA)</fullName>
    </submittedName>
</protein>
<keyword evidence="4" id="KW-1185">Reference proteome</keyword>
<dbReference type="SUPFAM" id="SSF101801">
    <property type="entry name" value="Surface presentation of antigens (SPOA)"/>
    <property type="match status" value="1"/>
</dbReference>
<dbReference type="InterPro" id="IPR001543">
    <property type="entry name" value="FliN-like_C"/>
</dbReference>
<dbReference type="InterPro" id="IPR036429">
    <property type="entry name" value="SpoA-like_sf"/>
</dbReference>
<accession>A0A0L6CUN1</accession>
<dbReference type="RefSeq" id="WP_152911640.1">
    <property type="nucleotide sequence ID" value="NZ_CP118494.1"/>
</dbReference>
<dbReference type="Proteomes" id="UP000037046">
    <property type="component" value="Unassembled WGS sequence"/>
</dbReference>
<dbReference type="STRING" id="74031.SAMN04488077_104127"/>